<feature type="non-terminal residue" evidence="1">
    <location>
        <position position="1"/>
    </location>
</feature>
<protein>
    <submittedName>
        <fullName evidence="1">Uncharacterized protein</fullName>
    </submittedName>
</protein>
<gene>
    <name evidence="1" type="ORF">FB45DRAFT_735848</name>
</gene>
<dbReference type="AlphaFoldDB" id="A0AAD7FUG5"/>
<dbReference type="EMBL" id="JARKIF010000003">
    <property type="protein sequence ID" value="KAJ7643847.1"/>
    <property type="molecule type" value="Genomic_DNA"/>
</dbReference>
<dbReference type="Proteomes" id="UP001221142">
    <property type="component" value="Unassembled WGS sequence"/>
</dbReference>
<evidence type="ECO:0000313" key="2">
    <source>
        <dbReference type="Proteomes" id="UP001221142"/>
    </source>
</evidence>
<reference evidence="1" key="1">
    <citation type="submission" date="2023-03" db="EMBL/GenBank/DDBJ databases">
        <title>Massive genome expansion in bonnet fungi (Mycena s.s.) driven by repeated elements and novel gene families across ecological guilds.</title>
        <authorList>
            <consortium name="Lawrence Berkeley National Laboratory"/>
            <person name="Harder C.B."/>
            <person name="Miyauchi S."/>
            <person name="Viragh M."/>
            <person name="Kuo A."/>
            <person name="Thoen E."/>
            <person name="Andreopoulos B."/>
            <person name="Lu D."/>
            <person name="Skrede I."/>
            <person name="Drula E."/>
            <person name="Henrissat B."/>
            <person name="Morin E."/>
            <person name="Kohler A."/>
            <person name="Barry K."/>
            <person name="LaButti K."/>
            <person name="Morin E."/>
            <person name="Salamov A."/>
            <person name="Lipzen A."/>
            <person name="Mereny Z."/>
            <person name="Hegedus B."/>
            <person name="Baldrian P."/>
            <person name="Stursova M."/>
            <person name="Weitz H."/>
            <person name="Taylor A."/>
            <person name="Grigoriev I.V."/>
            <person name="Nagy L.G."/>
            <person name="Martin F."/>
            <person name="Kauserud H."/>
        </authorList>
    </citation>
    <scope>NUCLEOTIDE SEQUENCE</scope>
    <source>
        <strain evidence="1">9284</strain>
    </source>
</reference>
<organism evidence="1 2">
    <name type="scientific">Roridomyces roridus</name>
    <dbReference type="NCBI Taxonomy" id="1738132"/>
    <lineage>
        <taxon>Eukaryota</taxon>
        <taxon>Fungi</taxon>
        <taxon>Dikarya</taxon>
        <taxon>Basidiomycota</taxon>
        <taxon>Agaricomycotina</taxon>
        <taxon>Agaricomycetes</taxon>
        <taxon>Agaricomycetidae</taxon>
        <taxon>Agaricales</taxon>
        <taxon>Marasmiineae</taxon>
        <taxon>Mycenaceae</taxon>
        <taxon>Roridomyces</taxon>
    </lineage>
</organism>
<evidence type="ECO:0000313" key="1">
    <source>
        <dbReference type="EMBL" id="KAJ7643847.1"/>
    </source>
</evidence>
<keyword evidence="2" id="KW-1185">Reference proteome</keyword>
<sequence length="114" mass="12858">WTNLHLDLGSQTMYSRADYLPSARAWTWMSITVLGNYDADLGGQIILWDADSMVRLPSGSSFLVPPLMRVSLAAVQPGETRYCITQYARVPQGWAHWPSATQIFSTEEELRVHT</sequence>
<accession>A0AAD7FUG5</accession>
<proteinExistence type="predicted"/>
<comment type="caution">
    <text evidence="1">The sequence shown here is derived from an EMBL/GenBank/DDBJ whole genome shotgun (WGS) entry which is preliminary data.</text>
</comment>
<name>A0AAD7FUG5_9AGAR</name>